<gene>
    <name evidence="2" type="ORF">ECRASSUSDP1_LOCUS2872</name>
</gene>
<feature type="coiled-coil region" evidence="1">
    <location>
        <begin position="271"/>
        <end position="341"/>
    </location>
</feature>
<keyword evidence="3" id="KW-1185">Reference proteome</keyword>
<organism evidence="2 3">
    <name type="scientific">Euplotes crassus</name>
    <dbReference type="NCBI Taxonomy" id="5936"/>
    <lineage>
        <taxon>Eukaryota</taxon>
        <taxon>Sar</taxon>
        <taxon>Alveolata</taxon>
        <taxon>Ciliophora</taxon>
        <taxon>Intramacronucleata</taxon>
        <taxon>Spirotrichea</taxon>
        <taxon>Hypotrichia</taxon>
        <taxon>Euplotida</taxon>
        <taxon>Euplotidae</taxon>
        <taxon>Moneuplotes</taxon>
    </lineage>
</organism>
<dbReference type="Proteomes" id="UP001295684">
    <property type="component" value="Unassembled WGS sequence"/>
</dbReference>
<keyword evidence="1" id="KW-0175">Coiled coil</keyword>
<dbReference type="AlphaFoldDB" id="A0AAD1X8E6"/>
<name>A0AAD1X8E6_EUPCR</name>
<evidence type="ECO:0000256" key="1">
    <source>
        <dbReference type="SAM" id="Coils"/>
    </source>
</evidence>
<sequence length="546" mass="63688">MIATRAIMDKLKELRKNLHISDEHTKVRVEDWRKRMQEISDQVQSQVELLEKVGINDAKVTEGDSISKRKHYFDHIVSTISKEVIQIMKTIKLIMHLPAKYDKKKGDDVIDTSWKIIQNKFENECTAALKQSEEENANQLEIIAKLMNMKDNLMKQVSHALIYKKILLFKDLNINSADFVEAKVADITNQMEDLQKEYGYVPTKARLEELKLNSEGIYTPSIEGEGKYSESVENLYSLSLCFFEMENLIKTNFNLSGERDLGDLSENNPVLETLRKNLEDVYKEKERLQDDIKRNENLMLGGEMNEIHEMTREIDRLKLYNDSLQKELDSAQGNFKTCQNALTKTKHDLRNMTEAKKNLESWLKPKLKETKRYQKELAAELFKIRQDAELLPSMFRAEAQFRNQCKQDKEDAEIKMIDATETAAKLELEKKDLKHELERKERLALQAIAARSSMKDSLAESTRDLKKSMDDMKSMEEEVKKAKEETEYYKKRYDEMFNSVSGLNKRIEELEEHKKHLLSKIKESGDSTGLDYIIKTQKLDDVKGKE</sequence>
<evidence type="ECO:0000313" key="3">
    <source>
        <dbReference type="Proteomes" id="UP001295684"/>
    </source>
</evidence>
<comment type="caution">
    <text evidence="2">The sequence shown here is derived from an EMBL/GenBank/DDBJ whole genome shotgun (WGS) entry which is preliminary data.</text>
</comment>
<reference evidence="2" key="1">
    <citation type="submission" date="2023-07" db="EMBL/GenBank/DDBJ databases">
        <authorList>
            <consortium name="AG Swart"/>
            <person name="Singh M."/>
            <person name="Singh A."/>
            <person name="Seah K."/>
            <person name="Emmerich C."/>
        </authorList>
    </citation>
    <scope>NUCLEOTIDE SEQUENCE</scope>
    <source>
        <strain evidence="2">DP1</strain>
    </source>
</reference>
<feature type="coiled-coil region" evidence="1">
    <location>
        <begin position="402"/>
        <end position="520"/>
    </location>
</feature>
<proteinExistence type="predicted"/>
<accession>A0AAD1X8E6</accession>
<dbReference type="EMBL" id="CAMPGE010002749">
    <property type="protein sequence ID" value="CAI2361561.1"/>
    <property type="molecule type" value="Genomic_DNA"/>
</dbReference>
<evidence type="ECO:0000313" key="2">
    <source>
        <dbReference type="EMBL" id="CAI2361561.1"/>
    </source>
</evidence>
<protein>
    <submittedName>
        <fullName evidence="2">Uncharacterized protein</fullName>
    </submittedName>
</protein>